<accession>A0ABQ5Y083</accession>
<evidence type="ECO:0000313" key="1">
    <source>
        <dbReference type="EMBL" id="GLR03957.1"/>
    </source>
</evidence>
<dbReference type="Proteomes" id="UP001156669">
    <property type="component" value="Unassembled WGS sequence"/>
</dbReference>
<organism evidence="1 2">
    <name type="scientific">Vibrio hyugaensis</name>
    <dbReference type="NCBI Taxonomy" id="1534743"/>
    <lineage>
        <taxon>Bacteria</taxon>
        <taxon>Pseudomonadati</taxon>
        <taxon>Pseudomonadota</taxon>
        <taxon>Gammaproteobacteria</taxon>
        <taxon>Vibrionales</taxon>
        <taxon>Vibrionaceae</taxon>
        <taxon>Vibrio</taxon>
    </lineage>
</organism>
<keyword evidence="2" id="KW-1185">Reference proteome</keyword>
<gene>
    <name evidence="1" type="ORF">GCM10007906_15440</name>
</gene>
<reference evidence="2" key="1">
    <citation type="journal article" date="2019" name="Int. J. Syst. Evol. Microbiol.">
        <title>The Global Catalogue of Microorganisms (GCM) 10K type strain sequencing project: providing services to taxonomists for standard genome sequencing and annotation.</title>
        <authorList>
            <consortium name="The Broad Institute Genomics Platform"/>
            <consortium name="The Broad Institute Genome Sequencing Center for Infectious Disease"/>
            <person name="Wu L."/>
            <person name="Ma J."/>
        </authorList>
    </citation>
    <scope>NUCLEOTIDE SEQUENCE [LARGE SCALE GENOMIC DNA]</scope>
    <source>
        <strain evidence="2">NBRC 110633</strain>
    </source>
</reference>
<name>A0ABQ5Y083_9VIBR</name>
<proteinExistence type="predicted"/>
<dbReference type="EMBL" id="BSOE01000020">
    <property type="protein sequence ID" value="GLR03957.1"/>
    <property type="molecule type" value="Genomic_DNA"/>
</dbReference>
<sequence length="124" mass="14127">MTPEFSRDYEQVVASSKQDGIELSDKDQYIEYCQELDSTPSQAKTLAVRSQIQQRLGANEHFLGNGITKDNSIKYEETPFGRIDNKLEYGPCETYTWDKNPQTLGKLEQEGAIMRIDIGKGDDR</sequence>
<evidence type="ECO:0000313" key="2">
    <source>
        <dbReference type="Proteomes" id="UP001156669"/>
    </source>
</evidence>
<dbReference type="RefSeq" id="WP_045403442.1">
    <property type="nucleotide sequence ID" value="NZ_BBLD01000061.1"/>
</dbReference>
<protein>
    <submittedName>
        <fullName evidence="1">Uncharacterized protein</fullName>
    </submittedName>
</protein>
<comment type="caution">
    <text evidence="1">The sequence shown here is derived from an EMBL/GenBank/DDBJ whole genome shotgun (WGS) entry which is preliminary data.</text>
</comment>